<keyword evidence="5 6" id="KW-0539">Nucleus</keyword>
<dbReference type="GO" id="GO:0003677">
    <property type="term" value="F:DNA binding"/>
    <property type="evidence" value="ECO:0007669"/>
    <property type="project" value="UniProtKB-UniRule"/>
</dbReference>
<keyword evidence="10" id="KW-1185">Reference proteome</keyword>
<gene>
    <name evidence="9" type="primary">Hypp1976</name>
    <name evidence="9" type="ORF">BLAG_LOCUS15861</name>
</gene>
<dbReference type="AlphaFoldDB" id="A0A8J9ZQF3"/>
<dbReference type="OrthoDB" id="10376416at2759"/>
<feature type="compositionally biased region" description="Polar residues" evidence="7">
    <location>
        <begin position="1056"/>
        <end position="1069"/>
    </location>
</feature>
<sequence length="1069" mass="121124">MDASAEAVVDIPVISNNSDIDTVLHGKAQREQDVICKVSSPISSFLKSKAEKPLNTKPILLLKKENRLDATPCETEKPVLAKVIPVKKIVLVKKKSRTENTDAEEVQQSDVKKLEDLIALACPFCEKRPEDKTILKNHLKTTHNMNIVEECKLAQPFKFSSTTANPDQQDQKLWGEETVAEDVLEDPKTTCTRQTLVSEAQTKENQLCSGASEGEFKKGETDLQKELTAANNSEESKVGDDKGQEKTEDDHVENECSEAESPSSADTNVVRMAYSLSQLMPLKEEPDWGMRRKPREPPILDVSLPIKKETDKNVKVSRKCTKRKKKEAKGNKEEVKRVAKGKRRKVEERLDGGSIEVNVERSEAVRKVAVKKTSTTTKKSSSSCYKHKKKFMPANETTLKEWEHLLKASYTCNQYPSREEIQRLAMETGQEFALIRTWFAYERQNQKLGPRPRNVYYKQSTDHTAYMEEELQKNPKPTLQDMSRIADKTGLSLGLVIYWFKKRLSLAGLNLEEHALEARASAHPVSSSSKDQKEEESVQLKVPKLDSGELHCRKSSQSRRKGIPKKRETKEDQKGEPNTELKEGDQAVNNKPKQDSDCVKDMTDFDASSVEETGDGKVQQKLQRRPIDELVSKVAARVMSDKDSVESILGTDDSTVHFDNEDTEEQAEEHDQLDEMQSFVDEMSHKTSFPQAEKVHVGQQSSKKPEKVKVKSVVTPINLKVQRKSIVKMVKHQQAPHKEIKPPDKLEATAFTQYRALTQHLREKHNIQSRFEHRFTIKKFPNVKTNTQEKYQCQYCPIYYHMPGFLVKHLRDQHGVKDQIVKGSAHFEIVKPEIMEKMGSGKVVKTGVHPNSSHGQTVTQYCCALCPKSATKDHKTRYAFLQFKTLEDHLMTSHNVTSDFDKYCTSQQVPVLEISKHDVITYAKHRCKLCNAQYNYMGFIVRHLNEKHDLKDLDMKWSDFVEVVTPEMKSFTQDSVQRDQSWKLFGQVGTKANSEQQLVQEQHPRSTSAAKPAAQGMMGHPFTTDMRSAGLVTSSDAQKASDAMGGCIGTHHDRSSVTNDTENSSPAKL</sequence>
<evidence type="ECO:0000256" key="3">
    <source>
        <dbReference type="ARBA" id="ARBA00022771"/>
    </source>
</evidence>
<evidence type="ECO:0000256" key="6">
    <source>
        <dbReference type="RuleBase" id="RU000682"/>
    </source>
</evidence>
<organism evidence="9 10">
    <name type="scientific">Branchiostoma lanceolatum</name>
    <name type="common">Common lancelet</name>
    <name type="synonym">Amphioxus lanceolatum</name>
    <dbReference type="NCBI Taxonomy" id="7740"/>
    <lineage>
        <taxon>Eukaryota</taxon>
        <taxon>Metazoa</taxon>
        <taxon>Chordata</taxon>
        <taxon>Cephalochordata</taxon>
        <taxon>Leptocardii</taxon>
        <taxon>Amphioxiformes</taxon>
        <taxon>Branchiostomatidae</taxon>
        <taxon>Branchiostoma</taxon>
    </lineage>
</organism>
<feature type="compositionally biased region" description="Basic and acidic residues" evidence="7">
    <location>
        <begin position="328"/>
        <end position="337"/>
    </location>
</feature>
<dbReference type="SMART" id="SM00355">
    <property type="entry name" value="ZnF_C2H2"/>
    <property type="match status" value="4"/>
</dbReference>
<dbReference type="SUPFAM" id="SSF46689">
    <property type="entry name" value="Homeodomain-like"/>
    <property type="match status" value="2"/>
</dbReference>
<feature type="compositionally biased region" description="Basic and acidic residues" evidence="7">
    <location>
        <begin position="565"/>
        <end position="585"/>
    </location>
</feature>
<protein>
    <submittedName>
        <fullName evidence="9">Hypp1976 protein</fullName>
    </submittedName>
</protein>
<dbReference type="GO" id="GO:0045944">
    <property type="term" value="P:positive regulation of transcription by RNA polymerase II"/>
    <property type="evidence" value="ECO:0007669"/>
    <property type="project" value="TreeGrafter"/>
</dbReference>
<dbReference type="Pfam" id="PF00046">
    <property type="entry name" value="Homeodomain"/>
    <property type="match status" value="1"/>
</dbReference>
<comment type="subcellular location">
    <subcellularLocation>
        <location evidence="5 6">Nucleus</location>
    </subcellularLocation>
</comment>
<keyword evidence="2" id="KW-0677">Repeat</keyword>
<name>A0A8J9ZQF3_BRALA</name>
<evidence type="ECO:0000259" key="8">
    <source>
        <dbReference type="PROSITE" id="PS50071"/>
    </source>
</evidence>
<evidence type="ECO:0000256" key="5">
    <source>
        <dbReference type="PROSITE-ProRule" id="PRU00108"/>
    </source>
</evidence>
<dbReference type="Gene3D" id="1.10.10.60">
    <property type="entry name" value="Homeodomain-like"/>
    <property type="match status" value="2"/>
</dbReference>
<dbReference type="PROSITE" id="PS50071">
    <property type="entry name" value="HOMEOBOX_2"/>
    <property type="match status" value="2"/>
</dbReference>
<keyword evidence="5 6" id="KW-0371">Homeobox</keyword>
<dbReference type="PANTHER" id="PTHR24403">
    <property type="entry name" value="ZINC FINGER PROTEIN"/>
    <property type="match status" value="1"/>
</dbReference>
<feature type="compositionally biased region" description="Basic and acidic residues" evidence="7">
    <location>
        <begin position="234"/>
        <end position="249"/>
    </location>
</feature>
<dbReference type="InterPro" id="IPR013087">
    <property type="entry name" value="Znf_C2H2_type"/>
</dbReference>
<feature type="compositionally biased region" description="Polar residues" evidence="7">
    <location>
        <begin position="993"/>
        <end position="1009"/>
    </location>
</feature>
<evidence type="ECO:0000313" key="10">
    <source>
        <dbReference type="Proteomes" id="UP000838412"/>
    </source>
</evidence>
<keyword evidence="1" id="KW-0479">Metal-binding</keyword>
<accession>A0A8J9ZQF3</accession>
<feature type="compositionally biased region" description="Basic residues" evidence="7">
    <location>
        <begin position="553"/>
        <end position="564"/>
    </location>
</feature>
<feature type="region of interest" description="Disordered" evidence="7">
    <location>
        <begin position="228"/>
        <end position="268"/>
    </location>
</feature>
<reference evidence="9" key="1">
    <citation type="submission" date="2022-01" db="EMBL/GenBank/DDBJ databases">
        <authorList>
            <person name="Braso-Vives M."/>
        </authorList>
    </citation>
    <scope>NUCLEOTIDE SEQUENCE</scope>
</reference>
<feature type="DNA-binding region" description="Homeobox" evidence="5">
    <location>
        <begin position="408"/>
        <end position="450"/>
    </location>
</feature>
<feature type="region of interest" description="Disordered" evidence="7">
    <location>
        <begin position="321"/>
        <end position="340"/>
    </location>
</feature>
<dbReference type="GO" id="GO:0005634">
    <property type="term" value="C:nucleus"/>
    <property type="evidence" value="ECO:0007669"/>
    <property type="project" value="UniProtKB-SubCell"/>
</dbReference>
<dbReference type="CDD" id="cd00086">
    <property type="entry name" value="homeodomain"/>
    <property type="match status" value="2"/>
</dbReference>
<dbReference type="EMBL" id="OV696688">
    <property type="protein sequence ID" value="CAH1258217.1"/>
    <property type="molecule type" value="Genomic_DNA"/>
</dbReference>
<evidence type="ECO:0000256" key="1">
    <source>
        <dbReference type="ARBA" id="ARBA00022723"/>
    </source>
</evidence>
<feature type="DNA-binding region" description="Homeobox" evidence="5">
    <location>
        <begin position="452"/>
        <end position="504"/>
    </location>
</feature>
<evidence type="ECO:0000256" key="4">
    <source>
        <dbReference type="ARBA" id="ARBA00022833"/>
    </source>
</evidence>
<dbReference type="InterPro" id="IPR009057">
    <property type="entry name" value="Homeodomain-like_sf"/>
</dbReference>
<keyword evidence="5 6" id="KW-0238">DNA-binding</keyword>
<feature type="compositionally biased region" description="Basic and acidic residues" evidence="7">
    <location>
        <begin position="530"/>
        <end position="552"/>
    </location>
</feature>
<evidence type="ECO:0000256" key="2">
    <source>
        <dbReference type="ARBA" id="ARBA00022737"/>
    </source>
</evidence>
<proteinExistence type="predicted"/>
<dbReference type="PANTHER" id="PTHR24403:SF105">
    <property type="entry name" value="ZINC FINGER PROTEIN 2-LIKE ISOFORM X1"/>
    <property type="match status" value="1"/>
</dbReference>
<dbReference type="InterPro" id="IPR050688">
    <property type="entry name" value="Zinc_finger/UBP_domain"/>
</dbReference>
<dbReference type="PROSITE" id="PS00028">
    <property type="entry name" value="ZINC_FINGER_C2H2_1"/>
    <property type="match status" value="2"/>
</dbReference>
<evidence type="ECO:0000256" key="7">
    <source>
        <dbReference type="SAM" id="MobiDB-lite"/>
    </source>
</evidence>
<feature type="region of interest" description="Disordered" evidence="7">
    <location>
        <begin position="993"/>
        <end position="1069"/>
    </location>
</feature>
<dbReference type="GO" id="GO:0008270">
    <property type="term" value="F:zinc ion binding"/>
    <property type="evidence" value="ECO:0007669"/>
    <property type="project" value="UniProtKB-KW"/>
</dbReference>
<feature type="domain" description="Homeobox" evidence="8">
    <location>
        <begin position="450"/>
        <end position="503"/>
    </location>
</feature>
<dbReference type="InterPro" id="IPR001356">
    <property type="entry name" value="HD"/>
</dbReference>
<dbReference type="SMART" id="SM00389">
    <property type="entry name" value="HOX"/>
    <property type="match status" value="2"/>
</dbReference>
<dbReference type="Proteomes" id="UP000838412">
    <property type="component" value="Chromosome 3"/>
</dbReference>
<keyword evidence="3" id="KW-0863">Zinc-finger</keyword>
<evidence type="ECO:0000313" key="9">
    <source>
        <dbReference type="EMBL" id="CAH1258217.1"/>
    </source>
</evidence>
<feature type="region of interest" description="Disordered" evidence="7">
    <location>
        <begin position="521"/>
        <end position="600"/>
    </location>
</feature>
<keyword evidence="4" id="KW-0862">Zinc</keyword>
<feature type="domain" description="Homeobox" evidence="8">
    <location>
        <begin position="406"/>
        <end position="449"/>
    </location>
</feature>